<evidence type="ECO:0000256" key="2">
    <source>
        <dbReference type="ARBA" id="ARBA00000927"/>
    </source>
</evidence>
<keyword evidence="12" id="KW-0320">Glycogen biosynthesis</keyword>
<dbReference type="Pfam" id="PF06202">
    <property type="entry name" value="GDE_C"/>
    <property type="match status" value="1"/>
</dbReference>
<dbReference type="GO" id="GO:0004135">
    <property type="term" value="F:amylo-alpha-1,6-glucosidase activity"/>
    <property type="evidence" value="ECO:0007669"/>
    <property type="project" value="UniProtKB-EC"/>
</dbReference>
<dbReference type="InterPro" id="IPR012341">
    <property type="entry name" value="6hp_glycosidase-like_sf"/>
</dbReference>
<keyword evidence="22" id="KW-1185">Reference proteome</keyword>
<protein>
    <recommendedName>
        <fullName evidence="7">Glycogen debranching enzyme</fullName>
        <ecNumber evidence="5">2.4.1.25</ecNumber>
        <ecNumber evidence="6">3.2.1.33</ecNumber>
    </recommendedName>
    <alternativeName>
        <fullName evidence="16">Glycogen debrancher</fullName>
    </alternativeName>
</protein>
<comment type="function">
    <text evidence="3">Multifunctional enzyme acting as 1,4-alpha-D-glucan:1,4-alpha-D-glucan 4-alpha-D-glycosyltransferase and amylo-1,6-glucosidase in glycogen degradation.</text>
</comment>
<accession>A0AA38WWK2</accession>
<evidence type="ECO:0000256" key="9">
    <source>
        <dbReference type="ARBA" id="ARBA00022676"/>
    </source>
</evidence>
<reference evidence="21" key="1">
    <citation type="submission" date="2022-10" db="EMBL/GenBank/DDBJ databases">
        <title>Culturing micro-colonial fungi from biological soil crusts in the Mojave desert and describing Neophaeococcomyces mojavensis, and introducing the new genera and species Taxawa tesnikishii.</title>
        <authorList>
            <person name="Kurbessoian T."/>
            <person name="Stajich J.E."/>
        </authorList>
    </citation>
    <scope>NUCLEOTIDE SEQUENCE</scope>
    <source>
        <strain evidence="21">TK_41</strain>
    </source>
</reference>
<dbReference type="GO" id="GO:0005978">
    <property type="term" value="P:glycogen biosynthetic process"/>
    <property type="evidence" value="ECO:0007669"/>
    <property type="project" value="UniProtKB-KW"/>
</dbReference>
<gene>
    <name evidence="21" type="primary">GDB1</name>
    <name evidence="21" type="ORF">H2200_012984</name>
</gene>
<dbReference type="InterPro" id="IPR008928">
    <property type="entry name" value="6-hairpin_glycosidase_sf"/>
</dbReference>
<keyword evidence="10" id="KW-0808">Transferase</keyword>
<dbReference type="InterPro" id="IPR006421">
    <property type="entry name" value="Glycogen_debranch_met"/>
</dbReference>
<feature type="domain" description="Eukaryotic glycogen debranching enzyme N-terminal" evidence="18">
    <location>
        <begin position="42"/>
        <end position="137"/>
    </location>
</feature>
<dbReference type="PANTHER" id="PTHR10569:SF2">
    <property type="entry name" value="GLYCOGEN DEBRANCHING ENZYME"/>
    <property type="match status" value="1"/>
</dbReference>
<dbReference type="PANTHER" id="PTHR10569">
    <property type="entry name" value="GLYCOGEN DEBRANCHING ENZYME"/>
    <property type="match status" value="1"/>
</dbReference>
<evidence type="ECO:0000256" key="11">
    <source>
        <dbReference type="ARBA" id="ARBA00022801"/>
    </source>
</evidence>
<feature type="domain" description="Glycogen debranching enzyme C-terminal" evidence="17">
    <location>
        <begin position="1075"/>
        <end position="1536"/>
    </location>
</feature>
<evidence type="ECO:0000259" key="20">
    <source>
        <dbReference type="Pfam" id="PF14702"/>
    </source>
</evidence>
<dbReference type="Pfam" id="PF14702">
    <property type="entry name" value="hGDE_central"/>
    <property type="match status" value="1"/>
</dbReference>
<comment type="similarity">
    <text evidence="15">Belongs to the glycogen debranching enzyme family.</text>
</comment>
<evidence type="ECO:0000256" key="10">
    <source>
        <dbReference type="ARBA" id="ARBA00022679"/>
    </source>
</evidence>
<feature type="domain" description="Glycogen debranching enzyme central" evidence="20">
    <location>
        <begin position="748"/>
        <end position="992"/>
    </location>
</feature>
<keyword evidence="13" id="KW-0511">Multifunctional enzyme</keyword>
<evidence type="ECO:0000256" key="3">
    <source>
        <dbReference type="ARBA" id="ARBA00003530"/>
    </source>
</evidence>
<dbReference type="Proteomes" id="UP001172673">
    <property type="component" value="Unassembled WGS sequence"/>
</dbReference>
<proteinExistence type="inferred from homology"/>
<evidence type="ECO:0000313" key="22">
    <source>
        <dbReference type="Proteomes" id="UP001172673"/>
    </source>
</evidence>
<dbReference type="Pfam" id="PF14699">
    <property type="entry name" value="hGDE_N"/>
    <property type="match status" value="1"/>
</dbReference>
<dbReference type="InterPro" id="IPR010401">
    <property type="entry name" value="AGL/Gdb1"/>
</dbReference>
<dbReference type="GO" id="GO:0004134">
    <property type="term" value="F:4-alpha-glucanotransferase activity"/>
    <property type="evidence" value="ECO:0007669"/>
    <property type="project" value="UniProtKB-EC"/>
</dbReference>
<dbReference type="EMBL" id="JAPDRK010000026">
    <property type="protein sequence ID" value="KAJ9602442.1"/>
    <property type="molecule type" value="Genomic_DNA"/>
</dbReference>
<dbReference type="Gene3D" id="1.50.10.10">
    <property type="match status" value="1"/>
</dbReference>
<evidence type="ECO:0000259" key="19">
    <source>
        <dbReference type="Pfam" id="PF14701"/>
    </source>
</evidence>
<dbReference type="SUPFAM" id="SSF48208">
    <property type="entry name" value="Six-hairpin glycosidases"/>
    <property type="match status" value="1"/>
</dbReference>
<keyword evidence="8" id="KW-0963">Cytoplasm</keyword>
<evidence type="ECO:0000259" key="17">
    <source>
        <dbReference type="Pfam" id="PF06202"/>
    </source>
</evidence>
<dbReference type="GO" id="GO:0005980">
    <property type="term" value="P:glycogen catabolic process"/>
    <property type="evidence" value="ECO:0007669"/>
    <property type="project" value="InterPro"/>
</dbReference>
<evidence type="ECO:0000256" key="5">
    <source>
        <dbReference type="ARBA" id="ARBA00012560"/>
    </source>
</evidence>
<comment type="catalytic activity">
    <reaction evidence="2">
        <text>Hydrolysis of (1-&gt;6)-alpha-D-glucosidic branch linkages in glycogen phosphorylase limit dextrin.</text>
        <dbReference type="EC" id="3.2.1.33"/>
    </reaction>
</comment>
<evidence type="ECO:0000256" key="4">
    <source>
        <dbReference type="ARBA" id="ARBA00004496"/>
    </source>
</evidence>
<dbReference type="NCBIfam" id="TIGR01531">
    <property type="entry name" value="glyc_debranch"/>
    <property type="match status" value="1"/>
</dbReference>
<dbReference type="InterPro" id="IPR017853">
    <property type="entry name" value="GH"/>
</dbReference>
<feature type="domain" description="Glycogen debranching enzyme glucanotransferase" evidence="19">
    <location>
        <begin position="141"/>
        <end position="581"/>
    </location>
</feature>
<dbReference type="CDD" id="cd11327">
    <property type="entry name" value="AmyAc_Glg_debranch_2"/>
    <property type="match status" value="1"/>
</dbReference>
<keyword evidence="11" id="KW-0378">Hydrolase</keyword>
<dbReference type="GO" id="GO:0005737">
    <property type="term" value="C:cytoplasm"/>
    <property type="evidence" value="ECO:0007669"/>
    <property type="project" value="UniProtKB-SubCell"/>
</dbReference>
<dbReference type="InterPro" id="IPR032790">
    <property type="entry name" value="GDE_C"/>
</dbReference>
<dbReference type="Pfam" id="PF14701">
    <property type="entry name" value="hDGE_amylase"/>
    <property type="match status" value="1"/>
</dbReference>
<dbReference type="SUPFAM" id="SSF51445">
    <property type="entry name" value="(Trans)glycosidases"/>
    <property type="match status" value="1"/>
</dbReference>
<comment type="subcellular location">
    <subcellularLocation>
        <location evidence="4">Cytoplasm</location>
    </subcellularLocation>
</comment>
<evidence type="ECO:0000256" key="8">
    <source>
        <dbReference type="ARBA" id="ARBA00022490"/>
    </source>
</evidence>
<comment type="catalytic activity">
    <reaction evidence="1">
        <text>Transfers a segment of a (1-&gt;4)-alpha-D-glucan to a new position in an acceptor, which may be glucose or a (1-&gt;4)-alpha-D-glucan.</text>
        <dbReference type="EC" id="2.4.1.25"/>
    </reaction>
</comment>
<evidence type="ECO:0000256" key="6">
    <source>
        <dbReference type="ARBA" id="ARBA00012778"/>
    </source>
</evidence>
<evidence type="ECO:0000256" key="16">
    <source>
        <dbReference type="ARBA" id="ARBA00031477"/>
    </source>
</evidence>
<dbReference type="EC" id="2.4.1.25" evidence="5"/>
<evidence type="ECO:0000256" key="12">
    <source>
        <dbReference type="ARBA" id="ARBA00023056"/>
    </source>
</evidence>
<keyword evidence="9" id="KW-0328">Glycosyltransferase</keyword>
<evidence type="ECO:0000256" key="13">
    <source>
        <dbReference type="ARBA" id="ARBA00023268"/>
    </source>
</evidence>
<comment type="caution">
    <text evidence="21">The sequence shown here is derived from an EMBL/GenBank/DDBJ whole genome shotgun (WGS) entry which is preliminary data.</text>
</comment>
<dbReference type="FunFam" id="1.50.10.10:FF:000039">
    <property type="entry name" value="Glycogen debranching enzyme Gdb1, putative"/>
    <property type="match status" value="1"/>
</dbReference>
<keyword evidence="14" id="KW-0326">Glycosidase</keyword>
<dbReference type="InterPro" id="IPR029436">
    <property type="entry name" value="AGL_euk_N"/>
</dbReference>
<dbReference type="EC" id="3.2.1.33" evidence="6"/>
<dbReference type="FunFam" id="3.20.20.80:FF:000242">
    <property type="entry name" value="Glycogen debranching enzyme Gdb1, putative"/>
    <property type="match status" value="1"/>
</dbReference>
<evidence type="ECO:0000256" key="14">
    <source>
        <dbReference type="ARBA" id="ARBA00023295"/>
    </source>
</evidence>
<evidence type="ECO:0000256" key="1">
    <source>
        <dbReference type="ARBA" id="ARBA00000439"/>
    </source>
</evidence>
<organism evidence="21 22">
    <name type="scientific">Cladophialophora chaetospira</name>
    <dbReference type="NCBI Taxonomy" id="386627"/>
    <lineage>
        <taxon>Eukaryota</taxon>
        <taxon>Fungi</taxon>
        <taxon>Dikarya</taxon>
        <taxon>Ascomycota</taxon>
        <taxon>Pezizomycotina</taxon>
        <taxon>Eurotiomycetes</taxon>
        <taxon>Chaetothyriomycetidae</taxon>
        <taxon>Chaetothyriales</taxon>
        <taxon>Herpotrichiellaceae</taxon>
        <taxon>Cladophialophora</taxon>
    </lineage>
</organism>
<dbReference type="InterPro" id="IPR032788">
    <property type="entry name" value="AGL_central"/>
</dbReference>
<evidence type="ECO:0000313" key="21">
    <source>
        <dbReference type="EMBL" id="KAJ9602442.1"/>
    </source>
</evidence>
<evidence type="ECO:0000256" key="7">
    <source>
        <dbReference type="ARBA" id="ARBA00020723"/>
    </source>
</evidence>
<dbReference type="Gene3D" id="3.20.20.80">
    <property type="entry name" value="Glycosidases"/>
    <property type="match status" value="2"/>
</dbReference>
<evidence type="ECO:0000256" key="15">
    <source>
        <dbReference type="ARBA" id="ARBA00025780"/>
    </source>
</evidence>
<name>A0AA38WWK2_9EURO</name>
<evidence type="ECO:0000259" key="18">
    <source>
        <dbReference type="Pfam" id="PF14699"/>
    </source>
</evidence>
<dbReference type="InterPro" id="IPR032792">
    <property type="entry name" value="AGL_glucanoTrfase"/>
</dbReference>
<sequence length="1552" mass="174063">MPPKTHQSTRQIYLLPLTDAGAPDVPNEYIYLPAPTEPAYDLRFAIEGTSSICRQGSLWVNFPLNGQPFDRNRYHEFKLHPDFNRTLEIDIPITSAGAFSFYTTYTPLPEFSASDVETPKPTRTPTYYVDIEPKLHLAGGTLPLDALGIFSVVSKFMGKYPEDWQKHLRGISARGYNMVHFTPLQTRGESNSPYSLYDQLAFDPELFPGGEDDVARLIKSMEDEHELLGLTDVVFNHTANNSKWLEEHPEAGYNVETAPWLQSALEVDDALLEYSDNLEKLGIPTDLQSGDDLNRAVEGIRTHVIDKIRLWEYFVCDVKADTEAAIKAWKNGATKLPPEGFENAIGGGLDTLKSWSLHQKAAFLHDKGMLNGLRIDGRFSRKVNPGVGAAILTAIFGRFGDGAETEAAEDEMTAIINELNAPFYQEFNDDSSAIIEQTKGRLQYTRLDANGPRLGPITKKNPLIETFFARLPQNETTKKHNPRALALAVNGWIWAADAMKDNAGPDWRPYLRRELIPWSDCVKLRYGKGPEDNPFLWEHMAKYVRLMAKYFTAFRIDNCHSTPIHVAEYLLDEARKVQPNLAVFAELFTGNEQMDFVFVKRLGLSALIREAMQAWSTQELSRIVHRHCGRPIGSFEINVPSRSTQKTGDNLVNGNGPRTKEVVKHIHESPVHALFMDCTHDNEMPAQKRDARDTLPTAALVNMCACATGSVMGFDEIYPKLVEIVHEDRKYTSISSEGEVHTGAGEGGIAGVKKLMNHIHTMMGKDGYDETFLHHEGELITLHRVHPDSRKGYFLIAHTAFPGYGNGNGGLSPVHLAGTKVRPLGAWVLEVDQSEQAKKTAFEDKENLVGLPARVRNIKGSTISHENGDTTITLADFFPPGSIALFETYVPSAEHSQGLGTFMSSGTDEAFGELDLIDLNFVLYRSDAEERDLSDGRDGVYTVPGYGSLVYAGLQGWWSVIEPIVRKNDLGHPLCNHLREGQWALDFLVGRMERMSQQEGFSRLHKPAQWLKERFDAVRSIPSFLLPRYFALICQIAYNAAVKRAVELMSPNIQNGQDFLQSLALVSIQQTGYVKSASLWPEKRVPSLAAGLPHFSVSWARCWGRDVFISLRGLFLCTGRFEEAKEHIKAFGSVLKHGLIPNLLSSGAAPRYNSRDSPWFFLQNIQDYFKIAPDGADILRMKVPRRFSPYDDTWFPSDDSRAYSTESTVEEIIQEILQRHASGLSFREYNAGPNLDMQMKPEGFQIDVHVDWKTGIIFGGSQFNCGTWMDKMGESERAGSKGVPGTPRDGAAVEITGLHYSALKWVAELNKAGKYRWSGVKTETGEEISFSDWADRIKANFEKCYWIPIDPKDDIEDDVDPKIINRRGIYKDLYRSGKEYEDYQLRSNFPIAMVVAPDLFTPQRALQALKAADDFLRGPTGMATLDPSDLNYRPYYNNSEDSTDFATSKGRNYHQGPEWLWPTGFFLRALLYFDLQRRSDAAGRLESFQQVTRRLAGCKQAIKDSPWKGLTELTNKDGSFCGDSSPTQAWSAGCLIDLFHDASSLAPQTNGV</sequence>